<proteinExistence type="predicted"/>
<name>D2VE71_NAEGR</name>
<dbReference type="Proteomes" id="UP000006671">
    <property type="component" value="Unassembled WGS sequence"/>
</dbReference>
<gene>
    <name evidence="2" type="ORF">NAEGRDRAFT_67175</name>
</gene>
<dbReference type="RefSeq" id="XP_002677488.1">
    <property type="nucleotide sequence ID" value="XM_002677442.1"/>
</dbReference>
<reference evidence="2 3" key="1">
    <citation type="journal article" date="2010" name="Cell">
        <title>The genome of Naegleria gruberi illuminates early eukaryotic versatility.</title>
        <authorList>
            <person name="Fritz-Laylin L.K."/>
            <person name="Prochnik S.E."/>
            <person name="Ginger M.L."/>
            <person name="Dacks J.B."/>
            <person name="Carpenter M.L."/>
            <person name="Field M.C."/>
            <person name="Kuo A."/>
            <person name="Paredez A."/>
            <person name="Chapman J."/>
            <person name="Pham J."/>
            <person name="Shu S."/>
            <person name="Neupane R."/>
            <person name="Cipriano M."/>
            <person name="Mancuso J."/>
            <person name="Tu H."/>
            <person name="Salamov A."/>
            <person name="Lindquist E."/>
            <person name="Shapiro H."/>
            <person name="Lucas S."/>
            <person name="Grigoriev I.V."/>
            <person name="Cande W.Z."/>
            <person name="Fulton C."/>
            <person name="Rokhsar D.S."/>
            <person name="Dawson S.C."/>
        </authorList>
    </citation>
    <scope>NUCLEOTIDE SEQUENCE [LARGE SCALE GENOMIC DNA]</scope>
    <source>
        <strain evidence="2 3">NEG-M</strain>
    </source>
</reference>
<sequence length="226" mass="26328">MVCVILLLDVNNTELTNSTEEHRRLSAKLKDKYQTTAKLTIFAHYSIDDSNKPQHYFSRRDPSFSHSSLLTMPESSFITNILRFYPKALKYAPPEYRNNQVIVLTAVRHYDSCLEYAGEELLNSLQFAMRLVSERGLYYRYLPENVKCERQVARQAVMQNGHVYQFLSQELRQDGELLVLAMKTNSQAISYAHPKLLSEINNQEFKRDYSILSENRDHLNDLAINP</sequence>
<dbReference type="Pfam" id="PF13475">
    <property type="entry name" value="DUF4116"/>
    <property type="match status" value="2"/>
</dbReference>
<dbReference type="InterPro" id="IPR025197">
    <property type="entry name" value="DUF4116"/>
</dbReference>
<organism evidence="3">
    <name type="scientific">Naegleria gruberi</name>
    <name type="common">Amoeba</name>
    <dbReference type="NCBI Taxonomy" id="5762"/>
    <lineage>
        <taxon>Eukaryota</taxon>
        <taxon>Discoba</taxon>
        <taxon>Heterolobosea</taxon>
        <taxon>Tetramitia</taxon>
        <taxon>Eutetramitia</taxon>
        <taxon>Vahlkampfiidae</taxon>
        <taxon>Naegleria</taxon>
    </lineage>
</organism>
<feature type="domain" description="DUF4116" evidence="1">
    <location>
        <begin position="77"/>
        <end position="121"/>
    </location>
</feature>
<dbReference type="InParanoid" id="D2VE71"/>
<dbReference type="VEuPathDB" id="AmoebaDB:NAEGRDRAFT_67175"/>
<dbReference type="OrthoDB" id="447781at2759"/>
<protein>
    <submittedName>
        <fullName evidence="2">Predicted protein</fullName>
    </submittedName>
</protein>
<dbReference type="EMBL" id="GG738866">
    <property type="protein sequence ID" value="EFC44744.1"/>
    <property type="molecule type" value="Genomic_DNA"/>
</dbReference>
<dbReference type="GeneID" id="8850227"/>
<accession>D2VE71</accession>
<evidence type="ECO:0000313" key="2">
    <source>
        <dbReference type="EMBL" id="EFC44744.1"/>
    </source>
</evidence>
<feature type="domain" description="DUF4116" evidence="1">
    <location>
        <begin position="126"/>
        <end position="172"/>
    </location>
</feature>
<keyword evidence="3" id="KW-1185">Reference proteome</keyword>
<evidence type="ECO:0000313" key="3">
    <source>
        <dbReference type="Proteomes" id="UP000006671"/>
    </source>
</evidence>
<dbReference type="KEGG" id="ngr:NAEGRDRAFT_67175"/>
<evidence type="ECO:0000259" key="1">
    <source>
        <dbReference type="Pfam" id="PF13475"/>
    </source>
</evidence>
<dbReference type="AlphaFoldDB" id="D2VE71"/>